<dbReference type="InterPro" id="IPR050481">
    <property type="entry name" value="UDP-glycosyltransf_plant"/>
</dbReference>
<sequence length="157" mass="17637">MEDTIILYASPEHLNSMLKSKIKAFVIDFFCNPAFEVSRSLNIPTYFYVSSGGFGLCAFIYFPTIDETIDPKNIGDMNDFLEIPGCPLLCSLDFPRGMFFRQSNTYKHFLDTAKNMRKSNGIVVNAFNALEFRAKEALSNAFNALVESGADKTRISV</sequence>
<dbReference type="Proteomes" id="UP000826271">
    <property type="component" value="Unassembled WGS sequence"/>
</dbReference>
<reference evidence="1" key="1">
    <citation type="submission" date="2019-10" db="EMBL/GenBank/DDBJ databases">
        <authorList>
            <person name="Zhang R."/>
            <person name="Pan Y."/>
            <person name="Wang J."/>
            <person name="Ma R."/>
            <person name="Yu S."/>
        </authorList>
    </citation>
    <scope>NUCLEOTIDE SEQUENCE</scope>
    <source>
        <strain evidence="1">LA-IB0</strain>
        <tissue evidence="1">Leaf</tissue>
    </source>
</reference>
<evidence type="ECO:0000313" key="2">
    <source>
        <dbReference type="Proteomes" id="UP000826271"/>
    </source>
</evidence>
<dbReference type="Gene3D" id="3.40.50.2000">
    <property type="entry name" value="Glycogen Phosphorylase B"/>
    <property type="match status" value="1"/>
</dbReference>
<comment type="caution">
    <text evidence="1">The sequence shown here is derived from an EMBL/GenBank/DDBJ whole genome shotgun (WGS) entry which is preliminary data.</text>
</comment>
<organism evidence="1 2">
    <name type="scientific">Buddleja alternifolia</name>
    <dbReference type="NCBI Taxonomy" id="168488"/>
    <lineage>
        <taxon>Eukaryota</taxon>
        <taxon>Viridiplantae</taxon>
        <taxon>Streptophyta</taxon>
        <taxon>Embryophyta</taxon>
        <taxon>Tracheophyta</taxon>
        <taxon>Spermatophyta</taxon>
        <taxon>Magnoliopsida</taxon>
        <taxon>eudicotyledons</taxon>
        <taxon>Gunneridae</taxon>
        <taxon>Pentapetalae</taxon>
        <taxon>asterids</taxon>
        <taxon>lamiids</taxon>
        <taxon>Lamiales</taxon>
        <taxon>Scrophulariaceae</taxon>
        <taxon>Buddlejeae</taxon>
        <taxon>Buddleja</taxon>
    </lineage>
</organism>
<dbReference type="PANTHER" id="PTHR48048:SF70">
    <property type="entry name" value="ISOFLAVONE 7-O-GLUCOSYLTRANSFERASE"/>
    <property type="match status" value="1"/>
</dbReference>
<protein>
    <submittedName>
        <fullName evidence="1">Uncharacterized protein</fullName>
    </submittedName>
</protein>
<evidence type="ECO:0000313" key="1">
    <source>
        <dbReference type="EMBL" id="KAG8381234.1"/>
    </source>
</evidence>
<dbReference type="GO" id="GO:0035251">
    <property type="term" value="F:UDP-glucosyltransferase activity"/>
    <property type="evidence" value="ECO:0007669"/>
    <property type="project" value="InterPro"/>
</dbReference>
<dbReference type="AlphaFoldDB" id="A0AAV6XFG0"/>
<dbReference type="EMBL" id="WHWC01000006">
    <property type="protein sequence ID" value="KAG8381234.1"/>
    <property type="molecule type" value="Genomic_DNA"/>
</dbReference>
<keyword evidence="2" id="KW-1185">Reference proteome</keyword>
<proteinExistence type="predicted"/>
<dbReference type="SUPFAM" id="SSF53756">
    <property type="entry name" value="UDP-Glycosyltransferase/glycogen phosphorylase"/>
    <property type="match status" value="1"/>
</dbReference>
<name>A0AAV6XFG0_9LAMI</name>
<accession>A0AAV6XFG0</accession>
<gene>
    <name evidence="1" type="ORF">BUALT_Bualt06G0101300</name>
</gene>
<dbReference type="PANTHER" id="PTHR48048">
    <property type="entry name" value="GLYCOSYLTRANSFERASE"/>
    <property type="match status" value="1"/>
</dbReference>